<comment type="caution">
    <text evidence="2">The sequence shown here is derived from an EMBL/GenBank/DDBJ whole genome shotgun (WGS) entry which is preliminary data.</text>
</comment>
<name>A0A4Q9R7A3_9GAMM</name>
<evidence type="ECO:0000256" key="1">
    <source>
        <dbReference type="SAM" id="Phobius"/>
    </source>
</evidence>
<keyword evidence="1" id="KW-0812">Transmembrane</keyword>
<evidence type="ECO:0000313" key="2">
    <source>
        <dbReference type="EMBL" id="TBU95548.1"/>
    </source>
</evidence>
<keyword evidence="1" id="KW-1133">Transmembrane helix</keyword>
<keyword evidence="3" id="KW-1185">Reference proteome</keyword>
<protein>
    <recommendedName>
        <fullName evidence="4">Pilus assembly protein</fullName>
    </recommendedName>
</protein>
<dbReference type="AlphaFoldDB" id="A0A4Q9R7A3"/>
<evidence type="ECO:0008006" key="4">
    <source>
        <dbReference type="Google" id="ProtNLM"/>
    </source>
</evidence>
<reference evidence="2 3" key="1">
    <citation type="submission" date="2018-06" db="EMBL/GenBank/DDBJ databases">
        <title>Three novel Pseudomonas species isolated from symptomatic oak.</title>
        <authorList>
            <person name="Bueno-Gonzalez V."/>
            <person name="Brady C."/>
        </authorList>
    </citation>
    <scope>NUCLEOTIDE SEQUENCE [LARGE SCALE GENOMIC DNA]</scope>
    <source>
        <strain evidence="2 3">P17C</strain>
    </source>
</reference>
<keyword evidence="1" id="KW-0472">Membrane</keyword>
<gene>
    <name evidence="2" type="ORF">DNJ96_12405</name>
</gene>
<proteinExistence type="predicted"/>
<accession>A0A4Q9R7A3</accession>
<organism evidence="2 3">
    <name type="scientific">Stutzerimonas kirkiae</name>
    <dbReference type="NCBI Taxonomy" id="2211392"/>
    <lineage>
        <taxon>Bacteria</taxon>
        <taxon>Pseudomonadati</taxon>
        <taxon>Pseudomonadota</taxon>
        <taxon>Gammaproteobacteria</taxon>
        <taxon>Pseudomonadales</taxon>
        <taxon>Pseudomonadaceae</taxon>
        <taxon>Stutzerimonas</taxon>
    </lineage>
</organism>
<dbReference type="EMBL" id="QJUP01000016">
    <property type="protein sequence ID" value="TBU95548.1"/>
    <property type="molecule type" value="Genomic_DNA"/>
</dbReference>
<sequence length="192" mass="21175">MKAFSPRRQRGSAILETALVMPVLIGTALISADLYNVNQARSHMEQSAHTIASVLSNQSRLDYDGLQALVDQVAAAEILGEYELIIHQVALDRSMAWRPIYRGSAGDLCPQQSEGLEYTGELPEEQEYDPENPSTTAMVVVQLCRNSSSLALSSGLLVDKEMQAIAFNRMLYNELELDETLAAEVGLRDEDE</sequence>
<feature type="transmembrane region" description="Helical" evidence="1">
    <location>
        <begin position="12"/>
        <end position="32"/>
    </location>
</feature>
<evidence type="ECO:0000313" key="3">
    <source>
        <dbReference type="Proteomes" id="UP000292639"/>
    </source>
</evidence>
<dbReference type="Proteomes" id="UP000292639">
    <property type="component" value="Unassembled WGS sequence"/>
</dbReference>
<dbReference type="RefSeq" id="WP_131184402.1">
    <property type="nucleotide sequence ID" value="NZ_QJUO01000013.1"/>
</dbReference>